<evidence type="ECO:0000256" key="1">
    <source>
        <dbReference type="ARBA" id="ARBA00022750"/>
    </source>
</evidence>
<dbReference type="AlphaFoldDB" id="A0A8H7SHW3"/>
<dbReference type="InterPro" id="IPR001969">
    <property type="entry name" value="Aspartic_peptidase_AS"/>
</dbReference>
<organism evidence="3 4">
    <name type="scientific">Thamnidium elegans</name>
    <dbReference type="NCBI Taxonomy" id="101142"/>
    <lineage>
        <taxon>Eukaryota</taxon>
        <taxon>Fungi</taxon>
        <taxon>Fungi incertae sedis</taxon>
        <taxon>Mucoromycota</taxon>
        <taxon>Mucoromycotina</taxon>
        <taxon>Mucoromycetes</taxon>
        <taxon>Mucorales</taxon>
        <taxon>Mucorineae</taxon>
        <taxon>Mucoraceae</taxon>
        <taxon>Thamnidium</taxon>
    </lineage>
</organism>
<accession>A0A8H7SHW3</accession>
<keyword evidence="4" id="KW-1185">Reference proteome</keyword>
<dbReference type="CDD" id="cd00303">
    <property type="entry name" value="retropepsin_like"/>
    <property type="match status" value="1"/>
</dbReference>
<dbReference type="GO" id="GO:0004190">
    <property type="term" value="F:aspartic-type endopeptidase activity"/>
    <property type="evidence" value="ECO:0007669"/>
    <property type="project" value="UniProtKB-KW"/>
</dbReference>
<name>A0A8H7SHW3_9FUNG</name>
<dbReference type="EMBL" id="JAEPRE010000503">
    <property type="protein sequence ID" value="KAG2228403.1"/>
    <property type="molecule type" value="Genomic_DNA"/>
</dbReference>
<evidence type="ECO:0000256" key="2">
    <source>
        <dbReference type="SAM" id="MobiDB-lite"/>
    </source>
</evidence>
<dbReference type="InterPro" id="IPR021109">
    <property type="entry name" value="Peptidase_aspartic_dom_sf"/>
</dbReference>
<gene>
    <name evidence="3" type="ORF">INT48_005036</name>
</gene>
<reference evidence="3" key="1">
    <citation type="submission" date="2021-01" db="EMBL/GenBank/DDBJ databases">
        <title>Metabolic potential, ecology and presence of endohyphal bacteria is reflected in genomic diversity of Mucoromycotina.</title>
        <authorList>
            <person name="Muszewska A."/>
            <person name="Okrasinska A."/>
            <person name="Steczkiewicz K."/>
            <person name="Drgas O."/>
            <person name="Orlowska M."/>
            <person name="Perlinska-Lenart U."/>
            <person name="Aleksandrzak-Piekarczyk T."/>
            <person name="Szatraj K."/>
            <person name="Zielenkiewicz U."/>
            <person name="Pilsyk S."/>
            <person name="Malc E."/>
            <person name="Mieczkowski P."/>
            <person name="Kruszewska J.S."/>
            <person name="Biernat P."/>
            <person name="Pawlowska J."/>
        </authorList>
    </citation>
    <scope>NUCLEOTIDE SEQUENCE</scope>
    <source>
        <strain evidence="3">WA0000018081</strain>
    </source>
</reference>
<keyword evidence="1" id="KW-0064">Aspartyl protease</keyword>
<evidence type="ECO:0000313" key="3">
    <source>
        <dbReference type="EMBL" id="KAG2228403.1"/>
    </source>
</evidence>
<feature type="region of interest" description="Disordered" evidence="2">
    <location>
        <begin position="15"/>
        <end position="82"/>
    </location>
</feature>
<evidence type="ECO:0000313" key="4">
    <source>
        <dbReference type="Proteomes" id="UP000613177"/>
    </source>
</evidence>
<dbReference type="Proteomes" id="UP000613177">
    <property type="component" value="Unassembled WGS sequence"/>
</dbReference>
<keyword evidence="1" id="KW-0645">Protease</keyword>
<dbReference type="PROSITE" id="PS00141">
    <property type="entry name" value="ASP_PROTEASE"/>
    <property type="match status" value="1"/>
</dbReference>
<proteinExistence type="predicted"/>
<sequence length="164" mass="18159">MISTLRNNGLLDEAEFNRSNNSGSNTLNSSVKHFDSDDESENGSSNSDTTLSSDESEYENTSDNFYEESDGDESTVTNYPYDSNKMRKARPVRVFVSIQNRLVEAILDSGAAVSVMSIRLARILNIQVNNEDKMILTGFSSNKSVTCQVATDVDVRIGAKKFVY</sequence>
<dbReference type="GO" id="GO:0006508">
    <property type="term" value="P:proteolysis"/>
    <property type="evidence" value="ECO:0007669"/>
    <property type="project" value="InterPro"/>
</dbReference>
<dbReference type="Gene3D" id="2.40.70.10">
    <property type="entry name" value="Acid Proteases"/>
    <property type="match status" value="1"/>
</dbReference>
<feature type="compositionally biased region" description="Acidic residues" evidence="2">
    <location>
        <begin position="54"/>
        <end position="73"/>
    </location>
</feature>
<protein>
    <submittedName>
        <fullName evidence="3">Uncharacterized protein</fullName>
    </submittedName>
</protein>
<comment type="caution">
    <text evidence="3">The sequence shown here is derived from an EMBL/GenBank/DDBJ whole genome shotgun (WGS) entry which is preliminary data.</text>
</comment>
<feature type="compositionally biased region" description="Low complexity" evidence="2">
    <location>
        <begin position="17"/>
        <end position="30"/>
    </location>
</feature>
<keyword evidence="1" id="KW-0378">Hydrolase</keyword>
<dbReference type="SUPFAM" id="SSF50630">
    <property type="entry name" value="Acid proteases"/>
    <property type="match status" value="1"/>
</dbReference>